<dbReference type="AlphaFoldDB" id="A0A6N3AHA6"/>
<dbReference type="Proteomes" id="UP001299409">
    <property type="component" value="Unassembled WGS sequence"/>
</dbReference>
<reference evidence="2" key="1">
    <citation type="submission" date="2019-11" db="EMBL/GenBank/DDBJ databases">
        <authorList>
            <person name="Feng L."/>
        </authorList>
    </citation>
    <scope>NUCLEOTIDE SEQUENCE</scope>
    <source>
        <strain evidence="2">IbartlettiiLFYP30</strain>
    </source>
</reference>
<reference evidence="1 3" key="2">
    <citation type="submission" date="2021-10" db="EMBL/GenBank/DDBJ databases">
        <title>Collection of gut derived symbiotic bacterial strains cultured from healthy donors.</title>
        <authorList>
            <person name="Lin H."/>
            <person name="Littmann E."/>
            <person name="Claire K."/>
            <person name="Pamer E."/>
        </authorList>
    </citation>
    <scope>NUCLEOTIDE SEQUENCE [LARGE SCALE GENOMIC DNA]</scope>
    <source>
        <strain evidence="1 3">MSK.17.68</strain>
    </source>
</reference>
<sequence>MIKVVNPIKNNDCSSNIKDFEVPKFSKAAGAEKIYERDGYIILRMKRGYIVYNTRKRFENGHTHIQSFEMAKTIIDNNIRKKRPKTNSIYLIESHIRVTNDSKYKKMLQELLASKEDRTKDNKYHNKNMCSSF</sequence>
<proteinExistence type="predicted"/>
<accession>A0A6N3AHA6</accession>
<evidence type="ECO:0000313" key="1">
    <source>
        <dbReference type="EMBL" id="MCB5446149.1"/>
    </source>
</evidence>
<gene>
    <name evidence="2" type="ORF">IBLFYP30_01293</name>
    <name evidence="1" type="ORF">LIP50_08055</name>
</gene>
<keyword evidence="3" id="KW-1185">Reference proteome</keyword>
<dbReference type="RefSeq" id="WP_024047659.1">
    <property type="nucleotide sequence ID" value="NZ_BAABXU010000001.1"/>
</dbReference>
<dbReference type="EMBL" id="JAJBMB010000006">
    <property type="protein sequence ID" value="MCB5446149.1"/>
    <property type="molecule type" value="Genomic_DNA"/>
</dbReference>
<organism evidence="2">
    <name type="scientific">Intestinibacter bartlettii</name>
    <dbReference type="NCBI Taxonomy" id="261299"/>
    <lineage>
        <taxon>Bacteria</taxon>
        <taxon>Bacillati</taxon>
        <taxon>Bacillota</taxon>
        <taxon>Clostridia</taxon>
        <taxon>Peptostreptococcales</taxon>
        <taxon>Peptostreptococcaceae</taxon>
        <taxon>Intestinibacter</taxon>
    </lineage>
</organism>
<name>A0A6N3AHA6_9FIRM</name>
<evidence type="ECO:0000313" key="2">
    <source>
        <dbReference type="EMBL" id="VYT90921.1"/>
    </source>
</evidence>
<dbReference type="EMBL" id="CACRUE010000022">
    <property type="protein sequence ID" value="VYT90921.1"/>
    <property type="molecule type" value="Genomic_DNA"/>
</dbReference>
<evidence type="ECO:0000313" key="3">
    <source>
        <dbReference type="Proteomes" id="UP001299409"/>
    </source>
</evidence>
<protein>
    <submittedName>
        <fullName evidence="2">Uncharacterized protein</fullName>
    </submittedName>
</protein>